<dbReference type="InterPro" id="IPR050099">
    <property type="entry name" value="SIS_GmhA/DiaA_subfam"/>
</dbReference>
<dbReference type="PANTHER" id="PTHR30390">
    <property type="entry name" value="SEDOHEPTULOSE 7-PHOSPHATE ISOMERASE / DNAA INITIATOR-ASSOCIATING FACTOR FOR REPLICATION INITIATION"/>
    <property type="match status" value="1"/>
</dbReference>
<evidence type="ECO:0000259" key="1">
    <source>
        <dbReference type="PROSITE" id="PS51464"/>
    </source>
</evidence>
<name>A0A382LT25_9ZZZZ</name>
<dbReference type="AlphaFoldDB" id="A0A382LT25"/>
<dbReference type="Gene3D" id="3.40.50.10490">
    <property type="entry name" value="Glucose-6-phosphate isomerase like protein, domain 1"/>
    <property type="match status" value="1"/>
</dbReference>
<dbReference type="CDD" id="cd05006">
    <property type="entry name" value="SIS_GmhA"/>
    <property type="match status" value="1"/>
</dbReference>
<feature type="domain" description="SIS" evidence="1">
    <location>
        <begin position="35"/>
        <end position="187"/>
    </location>
</feature>
<protein>
    <recommendedName>
        <fullName evidence="1">SIS domain-containing protein</fullName>
    </recommendedName>
</protein>
<reference evidence="2" key="1">
    <citation type="submission" date="2018-05" db="EMBL/GenBank/DDBJ databases">
        <authorList>
            <person name="Lanie J.A."/>
            <person name="Ng W.-L."/>
            <person name="Kazmierczak K.M."/>
            <person name="Andrzejewski T.M."/>
            <person name="Davidsen T.M."/>
            <person name="Wayne K.J."/>
            <person name="Tettelin H."/>
            <person name="Glass J.I."/>
            <person name="Rusch D."/>
            <person name="Podicherti R."/>
            <person name="Tsui H.-C.T."/>
            <person name="Winkler M.E."/>
        </authorList>
    </citation>
    <scope>NUCLEOTIDE SEQUENCE</scope>
</reference>
<dbReference type="InterPro" id="IPR001347">
    <property type="entry name" value="SIS_dom"/>
</dbReference>
<sequence>MSDHQFIKNYLQDFIELLEPNEASIEKLIKVRNLLLEVSKNNKKVLIFGNGGSAAIASHFSVDLTKNAKLRCVNFNEASLITCFANDYGFEHWAEKAVDFYGDEGDLLIVISSSGRSQNMINAVKAARNGNFHSIITLSGFSEENPLKKLGDINLWVDNKSYNFVENIHQIWLLAITDLVIGKREYPA</sequence>
<dbReference type="InterPro" id="IPR035461">
    <property type="entry name" value="GmhA/DiaA"/>
</dbReference>
<organism evidence="2">
    <name type="scientific">marine metagenome</name>
    <dbReference type="NCBI Taxonomy" id="408172"/>
    <lineage>
        <taxon>unclassified sequences</taxon>
        <taxon>metagenomes</taxon>
        <taxon>ecological metagenomes</taxon>
    </lineage>
</organism>
<dbReference type="Pfam" id="PF13580">
    <property type="entry name" value="SIS_2"/>
    <property type="match status" value="1"/>
</dbReference>
<dbReference type="PROSITE" id="PS51464">
    <property type="entry name" value="SIS"/>
    <property type="match status" value="1"/>
</dbReference>
<dbReference type="GO" id="GO:0097367">
    <property type="term" value="F:carbohydrate derivative binding"/>
    <property type="evidence" value="ECO:0007669"/>
    <property type="project" value="InterPro"/>
</dbReference>
<dbReference type="EMBL" id="UINC01088112">
    <property type="protein sequence ID" value="SVC38061.1"/>
    <property type="molecule type" value="Genomic_DNA"/>
</dbReference>
<dbReference type="PANTHER" id="PTHR30390:SF7">
    <property type="entry name" value="PHOSPHOHEPTOSE ISOMERASE"/>
    <property type="match status" value="1"/>
</dbReference>
<dbReference type="GO" id="GO:1901135">
    <property type="term" value="P:carbohydrate derivative metabolic process"/>
    <property type="evidence" value="ECO:0007669"/>
    <property type="project" value="InterPro"/>
</dbReference>
<dbReference type="SUPFAM" id="SSF53697">
    <property type="entry name" value="SIS domain"/>
    <property type="match status" value="1"/>
</dbReference>
<dbReference type="InterPro" id="IPR046348">
    <property type="entry name" value="SIS_dom_sf"/>
</dbReference>
<evidence type="ECO:0000313" key="2">
    <source>
        <dbReference type="EMBL" id="SVC38061.1"/>
    </source>
</evidence>
<accession>A0A382LT25</accession>
<gene>
    <name evidence="2" type="ORF">METZ01_LOCUS290915</name>
</gene>
<proteinExistence type="predicted"/>